<dbReference type="AlphaFoldDB" id="G9QNN7"/>
<keyword evidence="3" id="KW-1185">Reference proteome</keyword>
<dbReference type="HOGENOM" id="CLU_069060_1_1_9"/>
<dbReference type="RefSeq" id="WP_003354943.1">
    <property type="nucleotide sequence ID" value="NZ_JH414761.1"/>
</dbReference>
<gene>
    <name evidence="2" type="ORF">HMPREF1015_03033</name>
</gene>
<protein>
    <recommendedName>
        <fullName evidence="1">DUF4397 domain-containing protein</fullName>
    </recommendedName>
</protein>
<name>G9QNN7_9BACI</name>
<dbReference type="Proteomes" id="UP000011747">
    <property type="component" value="Unassembled WGS sequence"/>
</dbReference>
<comment type="caution">
    <text evidence="2">The sequence shown here is derived from an EMBL/GenBank/DDBJ whole genome shotgun (WGS) entry which is preliminary data.</text>
</comment>
<evidence type="ECO:0000313" key="2">
    <source>
        <dbReference type="EMBL" id="EHL75146.1"/>
    </source>
</evidence>
<evidence type="ECO:0000259" key="1">
    <source>
        <dbReference type="Pfam" id="PF14344"/>
    </source>
</evidence>
<dbReference type="PATRIC" id="fig|665952.3.peg.2747"/>
<sequence length="228" mass="26299">MKNRNYFFRSDQNLERKTLFPNYPKYHIASKLLASSPPLAHIRFFHASPDSQKLDIYVNERMLMRRLTFQQISETILFSPGLYFVDIYPSDKTWDPLISEKILLYPGDHVLLAVCGMQKKVKLIRYPSDSFVPRHETKLRFIHLSPDSPPIDVVTETGDLFFQDVSFKEATEYIGMTPMTAEFTFKLANGSYSSILEILLDPGRIYTLICTGSSNSEIPVDFLLIIDQ</sequence>
<accession>G9QNN7</accession>
<dbReference type="EMBL" id="ACWF01000141">
    <property type="protein sequence ID" value="EHL75146.1"/>
    <property type="molecule type" value="Genomic_DNA"/>
</dbReference>
<proteinExistence type="predicted"/>
<dbReference type="InterPro" id="IPR025510">
    <property type="entry name" value="DUF4397"/>
</dbReference>
<reference evidence="2 3" key="1">
    <citation type="submission" date="2011-09" db="EMBL/GenBank/DDBJ databases">
        <title>The Genome Sequence of Bacillus smithii 7_3_47FAA.</title>
        <authorList>
            <consortium name="The Broad Institute Genome Sequencing Platform"/>
            <person name="Earl A."/>
            <person name="Ward D."/>
            <person name="Feldgarden M."/>
            <person name="Gevers D."/>
            <person name="Daigneault M."/>
            <person name="Strauss J."/>
            <person name="Allen-Vercoe E."/>
            <person name="Young S.K."/>
            <person name="Zeng Q."/>
            <person name="Gargeya S."/>
            <person name="Fitzgerald M."/>
            <person name="Haas B."/>
            <person name="Abouelleil A."/>
            <person name="Alvarado L."/>
            <person name="Arachchi H.M."/>
            <person name="Berlin A."/>
            <person name="Brown A."/>
            <person name="Chapman S.B."/>
            <person name="Chen Z."/>
            <person name="Dunbar C."/>
            <person name="Freedman E."/>
            <person name="Gearin G."/>
            <person name="Goldberg J."/>
            <person name="Griggs A."/>
            <person name="Gujja S."/>
            <person name="Heiman D."/>
            <person name="Howarth C."/>
            <person name="Larson L."/>
            <person name="Lui A."/>
            <person name="MacDonald P.J.P."/>
            <person name="Montmayeur A."/>
            <person name="Murphy C."/>
            <person name="Neiman D."/>
            <person name="Pearson M."/>
            <person name="Priest M."/>
            <person name="Roberts A."/>
            <person name="Saif S."/>
            <person name="Shea T."/>
            <person name="Shenoy N."/>
            <person name="Sisk P."/>
            <person name="Stolte C."/>
            <person name="Sykes S."/>
            <person name="Wortman J."/>
            <person name="Nusbaum C."/>
            <person name="Birren B."/>
        </authorList>
    </citation>
    <scope>NUCLEOTIDE SEQUENCE [LARGE SCALE GENOMIC DNA]</scope>
    <source>
        <strain evidence="2 3">7_3_47FAA</strain>
    </source>
</reference>
<dbReference type="Pfam" id="PF14344">
    <property type="entry name" value="DUF4397"/>
    <property type="match status" value="1"/>
</dbReference>
<organism evidence="2 3">
    <name type="scientific">Bacillus smithii 7_3_47FAA</name>
    <dbReference type="NCBI Taxonomy" id="665952"/>
    <lineage>
        <taxon>Bacteria</taxon>
        <taxon>Bacillati</taxon>
        <taxon>Bacillota</taxon>
        <taxon>Bacilli</taxon>
        <taxon>Bacillales</taxon>
        <taxon>Bacillaceae</taxon>
        <taxon>Bacillus</taxon>
    </lineage>
</organism>
<evidence type="ECO:0000313" key="3">
    <source>
        <dbReference type="Proteomes" id="UP000011747"/>
    </source>
</evidence>
<feature type="domain" description="DUF4397" evidence="1">
    <location>
        <begin position="40"/>
        <end position="153"/>
    </location>
</feature>